<evidence type="ECO:0000313" key="9">
    <source>
        <dbReference type="EMBL" id="TVS86703.1"/>
    </source>
</evidence>
<gene>
    <name evidence="9" type="ORF">FPZ47_17515</name>
</gene>
<dbReference type="PANTHER" id="PTHR43098">
    <property type="entry name" value="L-ORNITHINE N(5)-MONOOXYGENASE-RELATED"/>
    <property type="match status" value="1"/>
</dbReference>
<evidence type="ECO:0000256" key="5">
    <source>
        <dbReference type="ARBA" id="ARBA00022857"/>
    </source>
</evidence>
<dbReference type="OrthoDB" id="3683556at2"/>
<dbReference type="Pfam" id="PF16170">
    <property type="entry name" value="DUF4873"/>
    <property type="match status" value="1"/>
</dbReference>
<keyword evidence="3" id="KW-0285">Flavoprotein</keyword>
<evidence type="ECO:0000256" key="6">
    <source>
        <dbReference type="ARBA" id="ARBA00023002"/>
    </source>
</evidence>
<evidence type="ECO:0000256" key="4">
    <source>
        <dbReference type="ARBA" id="ARBA00022827"/>
    </source>
</evidence>
<keyword evidence="10" id="KW-1185">Reference proteome</keyword>
<comment type="similarity">
    <text evidence="2">Belongs to the FAD-binding monooxygenase family.</text>
</comment>
<dbReference type="PANTHER" id="PTHR43098:SF3">
    <property type="entry name" value="L-ORNITHINE N(5)-MONOOXYGENASE-RELATED"/>
    <property type="match status" value="1"/>
</dbReference>
<evidence type="ECO:0000256" key="2">
    <source>
        <dbReference type="ARBA" id="ARBA00010139"/>
    </source>
</evidence>
<dbReference type="AlphaFoldDB" id="A0A557XLN3"/>
<organism evidence="9 10">
    <name type="scientific">Mycobacterium helveticum</name>
    <dbReference type="NCBI Taxonomy" id="2592811"/>
    <lineage>
        <taxon>Bacteria</taxon>
        <taxon>Bacillati</taxon>
        <taxon>Actinomycetota</taxon>
        <taxon>Actinomycetes</taxon>
        <taxon>Mycobacteriales</taxon>
        <taxon>Mycobacteriaceae</taxon>
        <taxon>Mycobacterium</taxon>
    </lineage>
</organism>
<evidence type="ECO:0000256" key="7">
    <source>
        <dbReference type="ARBA" id="ARBA00023033"/>
    </source>
</evidence>
<name>A0A557XLN3_9MYCO</name>
<sequence length="387" mass="40954">MAAAGVTDVLELDAGRVVRSVFDEASATWSLHAATGEVVRARVVIAAREALLAPWVPELAGRHLFRGVSFPAAGWHPDFDPAGKRIAFVGADSVAGHHIGLQVRSASVTVFAHAPRRIVPELPLPSTRAKRWLRRRLRPGANHGESGPALVAAAIEAVTASGIRTRDGVDHPADAIVYGTGFTLARPDAGESLVGAGGLTLRHGWADGTEPYCGVATHGFPNYFLLGGPDTGAQARYVAECVRLLGDGGATRIEVRRSSQQVFNERVYVRATRPHPVSRAFELSTGCPREDRESYDGAATLTLAGTPHPVRVRLAGHLDPIDGRYHWQGTIFGSPSTPLPDHALGQARTATLTVGERSAPARITEQTPWGTHSIAGVGVPPYPLGGS</sequence>
<comment type="caution">
    <text evidence="9">The sequence shown here is derived from an EMBL/GenBank/DDBJ whole genome shotgun (WGS) entry which is preliminary data.</text>
</comment>
<protein>
    <submittedName>
        <fullName evidence="9">DUF4873 domain-containing protein</fullName>
    </submittedName>
</protein>
<dbReference type="InterPro" id="IPR036188">
    <property type="entry name" value="FAD/NAD-bd_sf"/>
</dbReference>
<dbReference type="Gene3D" id="3.50.50.60">
    <property type="entry name" value="FAD/NAD(P)-binding domain"/>
    <property type="match status" value="1"/>
</dbReference>
<comment type="cofactor">
    <cofactor evidence="1">
        <name>FAD</name>
        <dbReference type="ChEBI" id="CHEBI:57692"/>
    </cofactor>
</comment>
<reference evidence="9 10" key="1">
    <citation type="submission" date="2019-07" db="EMBL/GenBank/DDBJ databases">
        <title>New Mycobacterium species.</title>
        <authorList>
            <person name="Tortoli E."/>
            <person name="Ghielmetti G."/>
            <person name="Friedel U."/>
            <person name="Trovato A."/>
        </authorList>
    </citation>
    <scope>NUCLEOTIDE SEQUENCE [LARGE SCALE GENOMIC DNA]</scope>
    <source>
        <strain evidence="9 10">16-83</strain>
    </source>
</reference>
<dbReference type="EMBL" id="VMQU01000078">
    <property type="protein sequence ID" value="TVS86703.1"/>
    <property type="molecule type" value="Genomic_DNA"/>
</dbReference>
<evidence type="ECO:0000256" key="3">
    <source>
        <dbReference type="ARBA" id="ARBA00022630"/>
    </source>
</evidence>
<evidence type="ECO:0000313" key="10">
    <source>
        <dbReference type="Proteomes" id="UP000320513"/>
    </source>
</evidence>
<dbReference type="SUPFAM" id="SSF51905">
    <property type="entry name" value="FAD/NAD(P)-binding domain"/>
    <property type="match status" value="2"/>
</dbReference>
<evidence type="ECO:0000259" key="8">
    <source>
        <dbReference type="Pfam" id="PF16170"/>
    </source>
</evidence>
<dbReference type="InterPro" id="IPR032371">
    <property type="entry name" value="DUF4873"/>
</dbReference>
<keyword evidence="7" id="KW-0503">Monooxygenase</keyword>
<keyword evidence="5" id="KW-0521">NADP</keyword>
<evidence type="ECO:0000256" key="1">
    <source>
        <dbReference type="ARBA" id="ARBA00001974"/>
    </source>
</evidence>
<dbReference type="GO" id="GO:0016709">
    <property type="term" value="F:oxidoreductase activity, acting on paired donors, with incorporation or reduction of molecular oxygen, NAD(P)H as one donor, and incorporation of one atom of oxygen"/>
    <property type="evidence" value="ECO:0007669"/>
    <property type="project" value="UniProtKB-ARBA"/>
</dbReference>
<feature type="domain" description="DUF4873" evidence="8">
    <location>
        <begin position="293"/>
        <end position="383"/>
    </location>
</feature>
<proteinExistence type="inferred from homology"/>
<keyword evidence="4" id="KW-0274">FAD</keyword>
<dbReference type="Proteomes" id="UP000320513">
    <property type="component" value="Unassembled WGS sequence"/>
</dbReference>
<dbReference type="InterPro" id="IPR050775">
    <property type="entry name" value="FAD-binding_Monooxygenases"/>
</dbReference>
<accession>A0A557XLN3</accession>
<keyword evidence="6" id="KW-0560">Oxidoreductase</keyword>